<dbReference type="SUPFAM" id="SSF46689">
    <property type="entry name" value="Homeodomain-like"/>
    <property type="match status" value="1"/>
</dbReference>
<gene>
    <name evidence="6" type="ORF">FB384_000205</name>
</gene>
<keyword evidence="2 4" id="KW-0238">DNA-binding</keyword>
<keyword evidence="1" id="KW-0805">Transcription regulation</keyword>
<sequence length="235" mass="25758">MNAPLPPPPWRRATRTPRRQLTTETIVDTALSVLSAEGPDAVTMRRIAHELDTGPGSLYAHVQDKRELHELMLDAAMRVVETPEPDPQNWRTQLKQLCLEQARVLTETPGIAQIAMETLIPTTPGILVAMDGMLGILRCSGIPDDRIAAAGDMLALHVTAYAYEASLWQSPSGQSDEAHRRLGQIGDYLQSLPADQLPNLKAMNHAMLHGTEPDHFEFALDVFIAGLAAHADVRP</sequence>
<dbReference type="GO" id="GO:0003700">
    <property type="term" value="F:DNA-binding transcription factor activity"/>
    <property type="evidence" value="ECO:0007669"/>
    <property type="project" value="TreeGrafter"/>
</dbReference>
<dbReference type="PROSITE" id="PS50977">
    <property type="entry name" value="HTH_TETR_2"/>
    <property type="match status" value="1"/>
</dbReference>
<dbReference type="GO" id="GO:0000976">
    <property type="term" value="F:transcription cis-regulatory region binding"/>
    <property type="evidence" value="ECO:0007669"/>
    <property type="project" value="TreeGrafter"/>
</dbReference>
<evidence type="ECO:0000256" key="2">
    <source>
        <dbReference type="ARBA" id="ARBA00023125"/>
    </source>
</evidence>
<dbReference type="AlphaFoldDB" id="A0A839XEX2"/>
<dbReference type="InterPro" id="IPR001647">
    <property type="entry name" value="HTH_TetR"/>
</dbReference>
<dbReference type="PANTHER" id="PTHR30055:SF151">
    <property type="entry name" value="TRANSCRIPTIONAL REGULATORY PROTEIN"/>
    <property type="match status" value="1"/>
</dbReference>
<dbReference type="PANTHER" id="PTHR30055">
    <property type="entry name" value="HTH-TYPE TRANSCRIPTIONAL REGULATOR RUTR"/>
    <property type="match status" value="1"/>
</dbReference>
<keyword evidence="7" id="KW-1185">Reference proteome</keyword>
<evidence type="ECO:0000256" key="1">
    <source>
        <dbReference type="ARBA" id="ARBA00023015"/>
    </source>
</evidence>
<evidence type="ECO:0000256" key="4">
    <source>
        <dbReference type="PROSITE-ProRule" id="PRU00335"/>
    </source>
</evidence>
<accession>A0A839XEX2</accession>
<dbReference type="Proteomes" id="UP000564573">
    <property type="component" value="Unassembled WGS sequence"/>
</dbReference>
<dbReference type="InterPro" id="IPR009057">
    <property type="entry name" value="Homeodomain-like_sf"/>
</dbReference>
<evidence type="ECO:0000259" key="5">
    <source>
        <dbReference type="PROSITE" id="PS50977"/>
    </source>
</evidence>
<dbReference type="Gene3D" id="1.10.357.10">
    <property type="entry name" value="Tetracycline Repressor, domain 2"/>
    <property type="match status" value="1"/>
</dbReference>
<feature type="domain" description="HTH tetR-type" evidence="5">
    <location>
        <begin position="20"/>
        <end position="80"/>
    </location>
</feature>
<dbReference type="InterPro" id="IPR050109">
    <property type="entry name" value="HTH-type_TetR-like_transc_reg"/>
</dbReference>
<protein>
    <submittedName>
        <fullName evidence="6">AcrR family transcriptional regulator</fullName>
    </submittedName>
</protein>
<keyword evidence="3" id="KW-0804">Transcription</keyword>
<dbReference type="Pfam" id="PF00440">
    <property type="entry name" value="TetR_N"/>
    <property type="match status" value="1"/>
</dbReference>
<feature type="DNA-binding region" description="H-T-H motif" evidence="4">
    <location>
        <begin position="43"/>
        <end position="62"/>
    </location>
</feature>
<dbReference type="InterPro" id="IPR036271">
    <property type="entry name" value="Tet_transcr_reg_TetR-rel_C_sf"/>
</dbReference>
<dbReference type="GO" id="GO:0045892">
    <property type="term" value="P:negative regulation of DNA-templated transcription"/>
    <property type="evidence" value="ECO:0007669"/>
    <property type="project" value="InterPro"/>
</dbReference>
<proteinExistence type="predicted"/>
<dbReference type="EMBL" id="JACIBS010000001">
    <property type="protein sequence ID" value="MBB3661301.1"/>
    <property type="molecule type" value="Genomic_DNA"/>
</dbReference>
<dbReference type="Pfam" id="PF02909">
    <property type="entry name" value="TetR_C_1"/>
    <property type="match status" value="1"/>
</dbReference>
<name>A0A839XEX2_9PSEU</name>
<evidence type="ECO:0000313" key="6">
    <source>
        <dbReference type="EMBL" id="MBB3661301.1"/>
    </source>
</evidence>
<comment type="caution">
    <text evidence="6">The sequence shown here is derived from an EMBL/GenBank/DDBJ whole genome shotgun (WGS) entry which is preliminary data.</text>
</comment>
<organism evidence="6 7">
    <name type="scientific">Prauserella sediminis</name>
    <dbReference type="NCBI Taxonomy" id="577680"/>
    <lineage>
        <taxon>Bacteria</taxon>
        <taxon>Bacillati</taxon>
        <taxon>Actinomycetota</taxon>
        <taxon>Actinomycetes</taxon>
        <taxon>Pseudonocardiales</taxon>
        <taxon>Pseudonocardiaceae</taxon>
        <taxon>Prauserella</taxon>
        <taxon>Prauserella salsuginis group</taxon>
    </lineage>
</organism>
<dbReference type="InterPro" id="IPR004111">
    <property type="entry name" value="Repressor_TetR_C"/>
</dbReference>
<dbReference type="RefSeq" id="WP_183778268.1">
    <property type="nucleotide sequence ID" value="NZ_JACIBS010000001.1"/>
</dbReference>
<reference evidence="6 7" key="1">
    <citation type="submission" date="2020-08" db="EMBL/GenBank/DDBJ databases">
        <title>Sequencing the genomes of 1000 actinobacteria strains.</title>
        <authorList>
            <person name="Klenk H.-P."/>
        </authorList>
    </citation>
    <scope>NUCLEOTIDE SEQUENCE [LARGE SCALE GENOMIC DNA]</scope>
    <source>
        <strain evidence="6 7">DSM 45267</strain>
    </source>
</reference>
<evidence type="ECO:0000256" key="3">
    <source>
        <dbReference type="ARBA" id="ARBA00023163"/>
    </source>
</evidence>
<dbReference type="SUPFAM" id="SSF48498">
    <property type="entry name" value="Tetracyclin repressor-like, C-terminal domain"/>
    <property type="match status" value="1"/>
</dbReference>
<evidence type="ECO:0000313" key="7">
    <source>
        <dbReference type="Proteomes" id="UP000564573"/>
    </source>
</evidence>